<gene>
    <name evidence="1" type="ORF">METZ01_LOCUS350983</name>
</gene>
<proteinExistence type="predicted"/>
<accession>A0A382RKC8</accession>
<name>A0A382RKC8_9ZZZZ</name>
<evidence type="ECO:0000313" key="1">
    <source>
        <dbReference type="EMBL" id="SVC98129.1"/>
    </source>
</evidence>
<dbReference type="AlphaFoldDB" id="A0A382RKC8"/>
<protein>
    <submittedName>
        <fullName evidence="1">Uncharacterized protein</fullName>
    </submittedName>
</protein>
<organism evidence="1">
    <name type="scientific">marine metagenome</name>
    <dbReference type="NCBI Taxonomy" id="408172"/>
    <lineage>
        <taxon>unclassified sequences</taxon>
        <taxon>metagenomes</taxon>
        <taxon>ecological metagenomes</taxon>
    </lineage>
</organism>
<reference evidence="1" key="1">
    <citation type="submission" date="2018-05" db="EMBL/GenBank/DDBJ databases">
        <authorList>
            <person name="Lanie J.A."/>
            <person name="Ng W.-L."/>
            <person name="Kazmierczak K.M."/>
            <person name="Andrzejewski T.M."/>
            <person name="Davidsen T.M."/>
            <person name="Wayne K.J."/>
            <person name="Tettelin H."/>
            <person name="Glass J.I."/>
            <person name="Rusch D."/>
            <person name="Podicherti R."/>
            <person name="Tsui H.-C.T."/>
            <person name="Winkler M.E."/>
        </authorList>
    </citation>
    <scope>NUCLEOTIDE SEQUENCE</scope>
</reference>
<dbReference type="EMBL" id="UINC01122364">
    <property type="protein sequence ID" value="SVC98129.1"/>
    <property type="molecule type" value="Genomic_DNA"/>
</dbReference>
<sequence>MKLISLAIYVSFVNFLFINPIFAAEVLATPTKYEVTMKKVELCTSSACTTTTLLAEKDGTFDIASASAGADVGDWITGYALEVGTTYTHIKATISSTFTIRGYITDDNSNGLSEDYCVTAASPLTASSGTSPAVVAESSATTNADMSYEVPNYLDADNGSFYGTTTKTTFDANGLTKVNDAATFTWIAALSSSYTPSASSAPKITISFDVTNQLGAAGVNVSGNWQCAIYVKPPTVGVSLTD</sequence>